<dbReference type="AlphaFoldDB" id="A0A812R437"/>
<evidence type="ECO:0000259" key="2">
    <source>
        <dbReference type="Pfam" id="PF00085"/>
    </source>
</evidence>
<sequence length="418" mass="45521">DLAVGPQPVLVHCGADWSKRSREVASALADWASANNSGSLVCRSLDVESCPATVRARHIKGLPTLLLLTRGRTFARADGANLADLQRLLDMAGPLLQDTPEDSLDCSHALQAAEEALARADGTAGLEKAERLFQRALSSEPGRSDRAFRVRLGLVQTALEAQTPHRAAGHEDEPADPAAASAAPPAERVEALTSALSELSRHHEQELPGASELPAPDALDCAVQLAHAELVADAWAPDADVSEKENHILRLWARGYRKAAMTEALEWYRMEAGTDTSGLIESLIAPERFIPDRRGAVPSRSVYSYVEGLPRDFQAAGPTASRALLRRMLAAAVDDKFKEGKPNSLVADALADLTFLLDRKEFVRFFTRRVWLGNGGAPRTGRGTGKRSGFSKRYWIRYKETFYPNTKKMGTPHCDKND</sequence>
<organism evidence="3 4">
    <name type="scientific">Symbiodinium pilosum</name>
    <name type="common">Dinoflagellate</name>
    <dbReference type="NCBI Taxonomy" id="2952"/>
    <lineage>
        <taxon>Eukaryota</taxon>
        <taxon>Sar</taxon>
        <taxon>Alveolata</taxon>
        <taxon>Dinophyceae</taxon>
        <taxon>Suessiales</taxon>
        <taxon>Symbiodiniaceae</taxon>
        <taxon>Symbiodinium</taxon>
    </lineage>
</organism>
<dbReference type="Gene3D" id="3.40.30.10">
    <property type="entry name" value="Glutaredoxin"/>
    <property type="match status" value="1"/>
</dbReference>
<dbReference type="EMBL" id="CAJNIZ010018872">
    <property type="protein sequence ID" value="CAE7417491.1"/>
    <property type="molecule type" value="Genomic_DNA"/>
</dbReference>
<evidence type="ECO:0000313" key="3">
    <source>
        <dbReference type="EMBL" id="CAE7417491.1"/>
    </source>
</evidence>
<feature type="domain" description="Thioredoxin" evidence="2">
    <location>
        <begin position="7"/>
        <end position="87"/>
    </location>
</feature>
<feature type="region of interest" description="Disordered" evidence="1">
    <location>
        <begin position="163"/>
        <end position="190"/>
    </location>
</feature>
<dbReference type="Proteomes" id="UP000649617">
    <property type="component" value="Unassembled WGS sequence"/>
</dbReference>
<dbReference type="CDD" id="cd02947">
    <property type="entry name" value="TRX_family"/>
    <property type="match status" value="1"/>
</dbReference>
<name>A0A812R437_SYMPI</name>
<dbReference type="InterPro" id="IPR013766">
    <property type="entry name" value="Thioredoxin_domain"/>
</dbReference>
<dbReference type="InterPro" id="IPR036249">
    <property type="entry name" value="Thioredoxin-like_sf"/>
</dbReference>
<accession>A0A812R437</accession>
<dbReference type="SUPFAM" id="SSF52833">
    <property type="entry name" value="Thioredoxin-like"/>
    <property type="match status" value="1"/>
</dbReference>
<protein>
    <recommendedName>
        <fullName evidence="2">Thioredoxin domain-containing protein</fullName>
    </recommendedName>
</protein>
<proteinExistence type="predicted"/>
<dbReference type="OrthoDB" id="10398239at2759"/>
<reference evidence="3" key="1">
    <citation type="submission" date="2021-02" db="EMBL/GenBank/DDBJ databases">
        <authorList>
            <person name="Dougan E. K."/>
            <person name="Rhodes N."/>
            <person name="Thang M."/>
            <person name="Chan C."/>
        </authorList>
    </citation>
    <scope>NUCLEOTIDE SEQUENCE</scope>
</reference>
<keyword evidence="4" id="KW-1185">Reference proteome</keyword>
<gene>
    <name evidence="3" type="ORF">SPIL2461_LOCUS10287</name>
</gene>
<feature type="non-terminal residue" evidence="3">
    <location>
        <position position="1"/>
    </location>
</feature>
<comment type="caution">
    <text evidence="3">The sequence shown here is derived from an EMBL/GenBank/DDBJ whole genome shotgun (WGS) entry which is preliminary data.</text>
</comment>
<feature type="compositionally biased region" description="Low complexity" evidence="1">
    <location>
        <begin position="176"/>
        <end position="186"/>
    </location>
</feature>
<evidence type="ECO:0000256" key="1">
    <source>
        <dbReference type="SAM" id="MobiDB-lite"/>
    </source>
</evidence>
<evidence type="ECO:0000313" key="4">
    <source>
        <dbReference type="Proteomes" id="UP000649617"/>
    </source>
</evidence>
<dbReference type="Pfam" id="PF00085">
    <property type="entry name" value="Thioredoxin"/>
    <property type="match status" value="1"/>
</dbReference>